<dbReference type="GO" id="GO:0000978">
    <property type="term" value="F:RNA polymerase II cis-regulatory region sequence-specific DNA binding"/>
    <property type="evidence" value="ECO:0007669"/>
    <property type="project" value="TreeGrafter"/>
</dbReference>
<dbReference type="RefSeq" id="XP_032343686.1">
    <property type="nucleotide sequence ID" value="XM_032487795.1"/>
</dbReference>
<evidence type="ECO:0000256" key="3">
    <source>
        <dbReference type="ARBA" id="ARBA00022723"/>
    </source>
</evidence>
<feature type="domain" description="C2H2-type" evidence="13">
    <location>
        <begin position="326"/>
        <end position="353"/>
    </location>
</feature>
<evidence type="ECO:0000256" key="9">
    <source>
        <dbReference type="ARBA" id="ARBA00023163"/>
    </source>
</evidence>
<dbReference type="GO" id="GO:0005654">
    <property type="term" value="C:nucleoplasm"/>
    <property type="evidence" value="ECO:0007669"/>
    <property type="project" value="TreeGrafter"/>
</dbReference>
<dbReference type="FunFam" id="3.30.160.60:FF:000003">
    <property type="entry name" value="Zinc finger protein 3 homolog"/>
    <property type="match status" value="1"/>
</dbReference>
<dbReference type="GeneID" id="116666002"/>
<feature type="compositionally biased region" description="Basic and acidic residues" evidence="12">
    <location>
        <begin position="101"/>
        <end position="110"/>
    </location>
</feature>
<feature type="domain" description="C2H2-type" evidence="13">
    <location>
        <begin position="410"/>
        <end position="437"/>
    </location>
</feature>
<keyword evidence="15" id="KW-1185">Reference proteome</keyword>
<evidence type="ECO:0000256" key="1">
    <source>
        <dbReference type="ARBA" id="ARBA00004123"/>
    </source>
</evidence>
<accession>A0A8B8TN58</accession>
<evidence type="ECO:0000259" key="14">
    <source>
        <dbReference type="PROSITE" id="PS50805"/>
    </source>
</evidence>
<evidence type="ECO:0000313" key="15">
    <source>
        <dbReference type="Proteomes" id="UP000694856"/>
    </source>
</evidence>
<dbReference type="Pfam" id="PF00096">
    <property type="entry name" value="zf-C2H2"/>
    <property type="match status" value="6"/>
</dbReference>
<dbReference type="FunFam" id="3.30.160.60:FF:001997">
    <property type="entry name" value="Uncharacterized protein"/>
    <property type="match status" value="1"/>
</dbReference>
<dbReference type="GO" id="GO:0002682">
    <property type="term" value="P:regulation of immune system process"/>
    <property type="evidence" value="ECO:0007669"/>
    <property type="project" value="TreeGrafter"/>
</dbReference>
<evidence type="ECO:0000256" key="12">
    <source>
        <dbReference type="SAM" id="MobiDB-lite"/>
    </source>
</evidence>
<dbReference type="PROSITE" id="PS50157">
    <property type="entry name" value="ZINC_FINGER_C2H2_2"/>
    <property type="match status" value="8"/>
</dbReference>
<dbReference type="GO" id="GO:0001227">
    <property type="term" value="F:DNA-binding transcription repressor activity, RNA polymerase II-specific"/>
    <property type="evidence" value="ECO:0007669"/>
    <property type="project" value="TreeGrafter"/>
</dbReference>
<feature type="domain" description="C2H2-type" evidence="13">
    <location>
        <begin position="242"/>
        <end position="269"/>
    </location>
</feature>
<dbReference type="GO" id="GO:0008270">
    <property type="term" value="F:zinc ion binding"/>
    <property type="evidence" value="ECO:0007669"/>
    <property type="project" value="UniProtKB-KW"/>
</dbReference>
<dbReference type="SUPFAM" id="SSF109640">
    <property type="entry name" value="KRAB domain (Kruppel-associated box)"/>
    <property type="match status" value="1"/>
</dbReference>
<evidence type="ECO:0000256" key="8">
    <source>
        <dbReference type="ARBA" id="ARBA00023125"/>
    </source>
</evidence>
<comment type="subcellular location">
    <subcellularLocation>
        <location evidence="1">Nucleus</location>
    </subcellularLocation>
</comment>
<dbReference type="InterPro" id="IPR036236">
    <property type="entry name" value="Znf_C2H2_sf"/>
</dbReference>
<name>A0A8B8TN58_CAMFR</name>
<keyword evidence="4" id="KW-0677">Repeat</keyword>
<keyword evidence="9" id="KW-0804">Transcription</keyword>
<feature type="domain" description="C2H2-type" evidence="13">
    <location>
        <begin position="270"/>
        <end position="297"/>
    </location>
</feature>
<dbReference type="FunFam" id="3.30.160.60:FF:000490">
    <property type="entry name" value="Zinc finger protein 605"/>
    <property type="match status" value="1"/>
</dbReference>
<evidence type="ECO:0000256" key="7">
    <source>
        <dbReference type="ARBA" id="ARBA00023015"/>
    </source>
</evidence>
<feature type="domain" description="C2H2-type" evidence="13">
    <location>
        <begin position="298"/>
        <end position="325"/>
    </location>
</feature>
<proteinExistence type="inferred from homology"/>
<dbReference type="PANTHER" id="PTHR24399:SF54">
    <property type="entry name" value="GASTRULA ZINC FINGER PROTEIN XLCGF26.1-LIKE-RELATED"/>
    <property type="match status" value="1"/>
</dbReference>
<evidence type="ECO:0000313" key="16">
    <source>
        <dbReference type="RefSeq" id="XP_032343686.1"/>
    </source>
</evidence>
<keyword evidence="3" id="KW-0479">Metal-binding</keyword>
<dbReference type="FunFam" id="3.30.160.60:FF:002343">
    <property type="entry name" value="Zinc finger protein 33A"/>
    <property type="match status" value="3"/>
</dbReference>
<feature type="domain" description="KRAB" evidence="14">
    <location>
        <begin position="8"/>
        <end position="83"/>
    </location>
</feature>
<dbReference type="PROSITE" id="PS00028">
    <property type="entry name" value="ZINC_FINGER_C2H2_1"/>
    <property type="match status" value="8"/>
</dbReference>
<dbReference type="InterPro" id="IPR001909">
    <property type="entry name" value="KRAB"/>
</dbReference>
<dbReference type="GO" id="GO:0001817">
    <property type="term" value="P:regulation of cytokine production"/>
    <property type="evidence" value="ECO:0007669"/>
    <property type="project" value="TreeGrafter"/>
</dbReference>
<keyword evidence="10" id="KW-0539">Nucleus</keyword>
<feature type="domain" description="C2H2-type" evidence="13">
    <location>
        <begin position="382"/>
        <end position="409"/>
    </location>
</feature>
<evidence type="ECO:0000256" key="10">
    <source>
        <dbReference type="ARBA" id="ARBA00023242"/>
    </source>
</evidence>
<feature type="domain" description="C2H2-type" evidence="13">
    <location>
        <begin position="354"/>
        <end position="381"/>
    </location>
</feature>
<dbReference type="Gene3D" id="3.30.160.60">
    <property type="entry name" value="Classic Zinc Finger"/>
    <property type="match status" value="9"/>
</dbReference>
<dbReference type="PANTHER" id="PTHR24399">
    <property type="entry name" value="ZINC FINGER AND BTB DOMAIN-CONTAINING"/>
    <property type="match status" value="1"/>
</dbReference>
<dbReference type="SMART" id="SM00349">
    <property type="entry name" value="KRAB"/>
    <property type="match status" value="1"/>
</dbReference>
<keyword evidence="6" id="KW-0862">Zinc</keyword>
<dbReference type="AlphaFoldDB" id="A0A8B8TN58"/>
<dbReference type="Pfam" id="PF01352">
    <property type="entry name" value="KRAB"/>
    <property type="match status" value="1"/>
</dbReference>
<sequence length="465" mass="53456">MAVSQGQLTFEDVAIEFSQEEWECLVPAQRALYRDVMLETYRNLIFVDISHIHLIKKLQLKSNSNRGELFQTVLLGRHQRIEMKHFYLRVIQENIPDFESQQRDELRNDKGMPVTRNESLTDERHQPGTSVAGIEPLENTLALSFWDELRIFNGEENIDEFVQADQRISSSVFFLPLEEICPSVQTIISNTYGSGLMHPLILTQGPRAHRERPYLSDERGQTFQCSSKLRRHPLIHPGEKLCMCDICGKVFSQNSKLIRHQRIHTGEKPYKCNECGKVFNQKATLVGHQSVHTGEKPYKCIECGKDFSHKGNLASHQRLHTGEKPYKCNECGKVFSHKGNLASHQKIHSGERPYKCNECGKVFTHKTTLASHWRVHTGEKPYQCSECGKVFSHKGNLASHERIHTGERPYKCNECGKTFHQASHLTKHQPIHTRTKVYKCDVCGKVFLRGSNFAVHQRIHPGERP</sequence>
<feature type="region of interest" description="Disordered" evidence="12">
    <location>
        <begin position="101"/>
        <end position="131"/>
    </location>
</feature>
<protein>
    <submittedName>
        <fullName evidence="16">Zinc finger protein 347-like</fullName>
    </submittedName>
</protein>
<keyword evidence="5 11" id="KW-0863">Zinc-finger</keyword>
<dbReference type="InterPro" id="IPR036051">
    <property type="entry name" value="KRAB_dom_sf"/>
</dbReference>
<evidence type="ECO:0000256" key="2">
    <source>
        <dbReference type="ARBA" id="ARBA00006991"/>
    </source>
</evidence>
<evidence type="ECO:0000256" key="6">
    <source>
        <dbReference type="ARBA" id="ARBA00022833"/>
    </source>
</evidence>
<dbReference type="InterPro" id="IPR013087">
    <property type="entry name" value="Znf_C2H2_type"/>
</dbReference>
<evidence type="ECO:0000259" key="13">
    <source>
        <dbReference type="PROSITE" id="PS50157"/>
    </source>
</evidence>
<keyword evidence="7" id="KW-0805">Transcription regulation</keyword>
<keyword evidence="8" id="KW-0238">DNA-binding</keyword>
<evidence type="ECO:0000256" key="11">
    <source>
        <dbReference type="PROSITE-ProRule" id="PRU00042"/>
    </source>
</evidence>
<dbReference type="KEGG" id="cfr:116666002"/>
<dbReference type="SMART" id="SM00355">
    <property type="entry name" value="ZnF_C2H2"/>
    <property type="match status" value="8"/>
</dbReference>
<organism evidence="15 16">
    <name type="scientific">Camelus ferus</name>
    <name type="common">Wild bactrian camel</name>
    <name type="synonym">Camelus bactrianus ferus</name>
    <dbReference type="NCBI Taxonomy" id="419612"/>
    <lineage>
        <taxon>Eukaryota</taxon>
        <taxon>Metazoa</taxon>
        <taxon>Chordata</taxon>
        <taxon>Craniata</taxon>
        <taxon>Vertebrata</taxon>
        <taxon>Euteleostomi</taxon>
        <taxon>Mammalia</taxon>
        <taxon>Eutheria</taxon>
        <taxon>Laurasiatheria</taxon>
        <taxon>Artiodactyla</taxon>
        <taxon>Tylopoda</taxon>
        <taxon>Camelidae</taxon>
        <taxon>Camelus</taxon>
    </lineage>
</organism>
<comment type="similarity">
    <text evidence="2">Belongs to the krueppel C2H2-type zinc-finger protein family.</text>
</comment>
<reference evidence="16" key="1">
    <citation type="submission" date="2025-08" db="UniProtKB">
        <authorList>
            <consortium name="RefSeq"/>
        </authorList>
    </citation>
    <scope>IDENTIFICATION</scope>
    <source>
        <tissue evidence="16">Ear skin</tissue>
    </source>
</reference>
<dbReference type="FunFam" id="3.30.160.60:FF:001243">
    <property type="entry name" value="myeloid zinc finger 1 isoform X1"/>
    <property type="match status" value="1"/>
</dbReference>
<dbReference type="Pfam" id="PF13465">
    <property type="entry name" value="zf-H2C2_2"/>
    <property type="match status" value="1"/>
</dbReference>
<dbReference type="SUPFAM" id="SSF57667">
    <property type="entry name" value="beta-beta-alpha zinc fingers"/>
    <property type="match status" value="5"/>
</dbReference>
<dbReference type="CDD" id="cd07765">
    <property type="entry name" value="KRAB_A-box"/>
    <property type="match status" value="1"/>
</dbReference>
<evidence type="ECO:0000256" key="4">
    <source>
        <dbReference type="ARBA" id="ARBA00022737"/>
    </source>
</evidence>
<evidence type="ECO:0000256" key="5">
    <source>
        <dbReference type="ARBA" id="ARBA00022771"/>
    </source>
</evidence>
<dbReference type="Gene3D" id="6.10.140.140">
    <property type="match status" value="1"/>
</dbReference>
<gene>
    <name evidence="16" type="primary">LOC116666002</name>
</gene>
<dbReference type="FunFam" id="3.30.160.60:FF:002090">
    <property type="entry name" value="Zinc finger protein 473"/>
    <property type="match status" value="1"/>
</dbReference>
<dbReference type="PROSITE" id="PS50805">
    <property type="entry name" value="KRAB"/>
    <property type="match status" value="1"/>
</dbReference>
<feature type="domain" description="C2H2-type" evidence="13">
    <location>
        <begin position="438"/>
        <end position="465"/>
    </location>
</feature>
<dbReference type="Proteomes" id="UP000694856">
    <property type="component" value="Chromosome 9"/>
</dbReference>